<keyword evidence="11" id="KW-1185">Reference proteome</keyword>
<dbReference type="PROSITE" id="PS50928">
    <property type="entry name" value="ABC_TM1"/>
    <property type="match status" value="1"/>
</dbReference>
<dbReference type="Gene3D" id="1.10.3720.10">
    <property type="entry name" value="MetI-like"/>
    <property type="match status" value="1"/>
</dbReference>
<keyword evidence="5 8" id="KW-0812">Transmembrane</keyword>
<gene>
    <name evidence="10" type="ORF">HXA33_19230</name>
</gene>
<keyword evidence="6 8" id="KW-1133">Transmembrane helix</keyword>
<feature type="transmembrane region" description="Helical" evidence="8">
    <location>
        <begin position="65"/>
        <end position="88"/>
    </location>
</feature>
<dbReference type="InterPro" id="IPR051322">
    <property type="entry name" value="AA_ABC_Transporter_Permease"/>
</dbReference>
<evidence type="ECO:0000256" key="3">
    <source>
        <dbReference type="ARBA" id="ARBA00022448"/>
    </source>
</evidence>
<feature type="transmembrane region" description="Helical" evidence="8">
    <location>
        <begin position="30"/>
        <end position="53"/>
    </location>
</feature>
<evidence type="ECO:0000313" key="10">
    <source>
        <dbReference type="EMBL" id="MCR6098645.1"/>
    </source>
</evidence>
<organism evidence="10 11">
    <name type="scientific">Salipaludibacillus agaradhaerens</name>
    <name type="common">Bacillus agaradhaerens</name>
    <dbReference type="NCBI Taxonomy" id="76935"/>
    <lineage>
        <taxon>Bacteria</taxon>
        <taxon>Bacillati</taxon>
        <taxon>Bacillota</taxon>
        <taxon>Bacilli</taxon>
        <taxon>Bacillales</taxon>
        <taxon>Bacillaceae</taxon>
    </lineage>
</organism>
<proteinExistence type="inferred from homology"/>
<accession>A0A9Q4B5S0</accession>
<evidence type="ECO:0000256" key="1">
    <source>
        <dbReference type="ARBA" id="ARBA00004651"/>
    </source>
</evidence>
<protein>
    <submittedName>
        <fullName evidence="10">ABC transporter permease</fullName>
    </submittedName>
</protein>
<comment type="caution">
    <text evidence="10">The sequence shown here is derived from an EMBL/GenBank/DDBJ whole genome shotgun (WGS) entry which is preliminary data.</text>
</comment>
<name>A0A9Q4B5S0_SALAG</name>
<evidence type="ECO:0000256" key="6">
    <source>
        <dbReference type="ARBA" id="ARBA00022989"/>
    </source>
</evidence>
<dbReference type="GO" id="GO:0048473">
    <property type="term" value="P:D-methionine transmembrane transport"/>
    <property type="evidence" value="ECO:0007669"/>
    <property type="project" value="TreeGrafter"/>
</dbReference>
<dbReference type="RefSeq" id="WP_257823040.1">
    <property type="nucleotide sequence ID" value="NZ_JABXYM010000002.1"/>
</dbReference>
<dbReference type="InterPro" id="IPR035906">
    <property type="entry name" value="MetI-like_sf"/>
</dbReference>
<reference evidence="10" key="1">
    <citation type="submission" date="2020-06" db="EMBL/GenBank/DDBJ databases">
        <title>Insight into the genomes of haloalkaliphilic bacilli from Kenyan soda lakes.</title>
        <authorList>
            <person name="Mwirichia R."/>
            <person name="Villamizar G.C."/>
            <person name="Poehlein A."/>
            <person name="Mugweru J."/>
            <person name="Kipnyargis A."/>
            <person name="Kiplimo D."/>
            <person name="Orwa P."/>
            <person name="Daniel R."/>
        </authorList>
    </citation>
    <scope>NUCLEOTIDE SEQUENCE</scope>
    <source>
        <strain evidence="10">B1096_S55</strain>
    </source>
</reference>
<dbReference type="FunFam" id="1.10.3720.10:FF:000002">
    <property type="entry name" value="D-methionine ABC transporter permease MetI"/>
    <property type="match status" value="1"/>
</dbReference>
<dbReference type="CDD" id="cd06261">
    <property type="entry name" value="TM_PBP2"/>
    <property type="match status" value="1"/>
</dbReference>
<evidence type="ECO:0000259" key="9">
    <source>
        <dbReference type="PROSITE" id="PS50928"/>
    </source>
</evidence>
<evidence type="ECO:0000256" key="2">
    <source>
        <dbReference type="ARBA" id="ARBA00007069"/>
    </source>
</evidence>
<evidence type="ECO:0000256" key="7">
    <source>
        <dbReference type="ARBA" id="ARBA00023136"/>
    </source>
</evidence>
<evidence type="ECO:0000256" key="4">
    <source>
        <dbReference type="ARBA" id="ARBA00022475"/>
    </source>
</evidence>
<dbReference type="SUPFAM" id="SSF161098">
    <property type="entry name" value="MetI-like"/>
    <property type="match status" value="1"/>
</dbReference>
<evidence type="ECO:0000256" key="8">
    <source>
        <dbReference type="RuleBase" id="RU363032"/>
    </source>
</evidence>
<comment type="similarity">
    <text evidence="2">Belongs to the binding-protein-dependent transport system permease family. CysTW subfamily.</text>
</comment>
<dbReference type="EMBL" id="JABXYM010000002">
    <property type="protein sequence ID" value="MCR6098645.1"/>
    <property type="molecule type" value="Genomic_DNA"/>
</dbReference>
<keyword evidence="7 8" id="KW-0472">Membrane</keyword>
<feature type="transmembrane region" description="Helical" evidence="8">
    <location>
        <begin position="159"/>
        <end position="181"/>
    </location>
</feature>
<dbReference type="Proteomes" id="UP001057753">
    <property type="component" value="Unassembled WGS sequence"/>
</dbReference>
<dbReference type="InterPro" id="IPR000515">
    <property type="entry name" value="MetI-like"/>
</dbReference>
<keyword evidence="4" id="KW-1003">Cell membrane</keyword>
<dbReference type="GO" id="GO:0005886">
    <property type="term" value="C:plasma membrane"/>
    <property type="evidence" value="ECO:0007669"/>
    <property type="project" value="UniProtKB-SubCell"/>
</dbReference>
<feature type="transmembrane region" description="Helical" evidence="8">
    <location>
        <begin position="94"/>
        <end position="114"/>
    </location>
</feature>
<dbReference type="Pfam" id="PF00528">
    <property type="entry name" value="BPD_transp_1"/>
    <property type="match status" value="1"/>
</dbReference>
<sequence>MIGLIDFFVHFPEFLDRWGEDLWSSTIETFQMVGISLSISVVIGLPLGVLLVLTRPGKSMDNRWLYLTLNIVINILRSIPFIILLFFLLPFTKLIVGTSIGVKGVILPLVFYTAPYIARLMESALLEVDKGVLEAYEAMGIKTRHIIWHVMVREAKPSIILGLTIAIIGLIGATAMAGLVAAGGLGDLAYRIGHLRYETDVMYVAIIILIVLIQGIQSIGNLLASRAKKD</sequence>
<keyword evidence="3 8" id="KW-0813">Transport</keyword>
<dbReference type="PANTHER" id="PTHR30450:SF14">
    <property type="entry name" value="TRANSPORTER, PERMEASE PROTEIN, PUTATIVE-RELATED"/>
    <property type="match status" value="1"/>
</dbReference>
<evidence type="ECO:0000313" key="11">
    <source>
        <dbReference type="Proteomes" id="UP001057753"/>
    </source>
</evidence>
<comment type="subcellular location">
    <subcellularLocation>
        <location evidence="1 8">Cell membrane</location>
        <topology evidence="1 8">Multi-pass membrane protein</topology>
    </subcellularLocation>
</comment>
<dbReference type="PANTHER" id="PTHR30450">
    <property type="entry name" value="ABC TRANSPORTER PERMEASE"/>
    <property type="match status" value="1"/>
</dbReference>
<evidence type="ECO:0000256" key="5">
    <source>
        <dbReference type="ARBA" id="ARBA00022692"/>
    </source>
</evidence>
<feature type="transmembrane region" description="Helical" evidence="8">
    <location>
        <begin position="201"/>
        <end position="224"/>
    </location>
</feature>
<dbReference type="AlphaFoldDB" id="A0A9Q4B5S0"/>
<feature type="domain" description="ABC transmembrane type-1" evidence="9">
    <location>
        <begin position="26"/>
        <end position="220"/>
    </location>
</feature>